<evidence type="ECO:0000259" key="2">
    <source>
        <dbReference type="Pfam" id="PF17829"/>
    </source>
</evidence>
<dbReference type="RefSeq" id="WP_117544667.1">
    <property type="nucleotide sequence ID" value="NZ_JBKUNB010000012.1"/>
</dbReference>
<dbReference type="InterPro" id="IPR029018">
    <property type="entry name" value="Hex-like_dom2"/>
</dbReference>
<reference evidence="3" key="1">
    <citation type="submission" date="2018-08" db="EMBL/GenBank/DDBJ databases">
        <title>A genome reference for cultivated species of the human gut microbiota.</title>
        <authorList>
            <person name="Zou Y."/>
            <person name="Xue W."/>
            <person name="Luo G."/>
        </authorList>
    </citation>
    <scope>NUCLEOTIDE SEQUENCE [LARGE SCALE GENOMIC DNA]</scope>
    <source>
        <strain evidence="3">TF05-5AC</strain>
    </source>
</reference>
<dbReference type="Gene3D" id="3.20.20.520">
    <property type="entry name" value="Glycosyl hydrolase family 115"/>
    <property type="match status" value="1"/>
</dbReference>
<dbReference type="InterPro" id="IPR042301">
    <property type="entry name" value="GH115_sf"/>
</dbReference>
<evidence type="ECO:0000256" key="1">
    <source>
        <dbReference type="ARBA" id="ARBA00022801"/>
    </source>
</evidence>
<organism evidence="3 4">
    <name type="scientific">Eisenbergiella massiliensis</name>
    <dbReference type="NCBI Taxonomy" id="1720294"/>
    <lineage>
        <taxon>Bacteria</taxon>
        <taxon>Bacillati</taxon>
        <taxon>Bacillota</taxon>
        <taxon>Clostridia</taxon>
        <taxon>Lachnospirales</taxon>
        <taxon>Lachnospiraceae</taxon>
        <taxon>Eisenbergiella</taxon>
    </lineage>
</organism>
<feature type="domain" description="Gylcosyl hydrolase 115 C-terminal" evidence="2">
    <location>
        <begin position="748"/>
        <end position="898"/>
    </location>
</feature>
<keyword evidence="1" id="KW-0378">Hydrolase</keyword>
<dbReference type="Gene3D" id="2.60.120.1620">
    <property type="match status" value="2"/>
</dbReference>
<dbReference type="Proteomes" id="UP000260812">
    <property type="component" value="Unassembled WGS sequence"/>
</dbReference>
<dbReference type="SUPFAM" id="SSF55545">
    <property type="entry name" value="beta-N-acetylhexosaminidase-like domain"/>
    <property type="match status" value="1"/>
</dbReference>
<proteinExistence type="predicted"/>
<dbReference type="InterPro" id="IPR031924">
    <property type="entry name" value="GH115"/>
</dbReference>
<evidence type="ECO:0000313" key="4">
    <source>
        <dbReference type="Proteomes" id="UP000260812"/>
    </source>
</evidence>
<dbReference type="GO" id="GO:0005975">
    <property type="term" value="P:carbohydrate metabolic process"/>
    <property type="evidence" value="ECO:0007669"/>
    <property type="project" value="UniProtKB-ARBA"/>
</dbReference>
<dbReference type="GO" id="GO:0016787">
    <property type="term" value="F:hydrolase activity"/>
    <property type="evidence" value="ECO:0007669"/>
    <property type="project" value="UniProtKB-KW"/>
</dbReference>
<dbReference type="InterPro" id="IPR041437">
    <property type="entry name" value="GH115_C"/>
</dbReference>
<sequence length="1140" mass="130604">MDFYIKRGQKYRIRISDKESDAVKIAASNLEKDLEKVLGGGLQGDEYAQASVPEVDSAENYSEIRIGTIGMCEDIDRIAGNLLRDEKGVLIKEAYLLCVREGRLIIAGSDRRGTIYGIYEFCEKIGVSPWYFWADVPVKEKQEIRLPEDFFRTDHPSVEYRGIFINDEEELEAWVKKHMGEETIGVKTYEKVFELLLRLKANYIWPAMHVNSFNSKRENGALAERMGIVVGTSHCDMLMRSNNREWRPWIAKKGYQDAVYDYSVPGRNREILQEYWRESVEQNQDFEVCYTLGMRGIHDSGFETRGLENKSEEEKRQAKVELLETIIRDQRSILRDTLGHDTMMTFIPYKEVLDLYDHGLEVPEDMTLVWANDNYGYIRRYPSEKEKKRSGGNGIYYHNSYWAPPSMSYVFLCSIPLAHTRNELQKAYNEGIRKLWVLNSGAMKPLEQEIEFFLRLAWEIGSENALTEDVDAYVADWIDRNFEGGIGKEVSALLNDFSQLTNVRKLENMDYDAFSQTAYGDEAVVRIHKYEELFTRGNAIYEALPEKEKDAFFQLVLMRIHAGYFTNLQFYYGDRSTLAYRQGKMQAAAYYTKKSMQFDDARRKMLLYYNKVMADGKWDGILNPEGFPPPRAAQMPVCTPPLSIGERGMLTHLWNEETELVFRKPGVKWLELGNAGQGSFDFTITAPDWMTLSENSGSVRTEKRILVRVEDCTAAREGEILVKDLSDCSEVRIPVKTEPPAQVCENTEEDSCICVQAVSAQSTVSSPYFHVIKRLGRCRGSLMEAVREDSGFSAPLCYQVYAASEGEFLLELHRFPSLDSTGRIRIGVSVDEGPVRILESYSNDEWRGNWKKNVLNNVDRLYLSLPAMKAGLHRISLYAVDKYFAFSGFVIYTKERKENNLAGITGAQELPWDWDADRWTEDFYGKLTLKPRPVEYAPAECGDDGLAVTSRILYPERYTKTVEPGFFLQEGEHPFAENNGSIRIDAAAALAQSRFAHADGGLWQHCSSESYGRSGLAMYVRTPGLSWKEPSEAPSLSYQLECEGGEYTVWMLSKFDVMEEAYFAMGVDGHPLAKEELYRGGALHRYEAEQIYRWVPAARCLLEKGSHTLQVYSMASGMRFDRFYLTRGEELPPSDTQWPV</sequence>
<dbReference type="GeneID" id="97987576"/>
<keyword evidence="4" id="KW-1185">Reference proteome</keyword>
<evidence type="ECO:0000313" key="3">
    <source>
        <dbReference type="EMBL" id="RGE60311.1"/>
    </source>
</evidence>
<dbReference type="Gene3D" id="1.20.58.2150">
    <property type="match status" value="1"/>
</dbReference>
<dbReference type="EMBL" id="QVLV01000007">
    <property type="protein sequence ID" value="RGE60311.1"/>
    <property type="molecule type" value="Genomic_DNA"/>
</dbReference>
<dbReference type="Gene3D" id="3.30.379.10">
    <property type="entry name" value="Chitobiase/beta-hexosaminidase domain 2-like"/>
    <property type="match status" value="1"/>
</dbReference>
<gene>
    <name evidence="3" type="ORF">DXC51_12000</name>
</gene>
<comment type="caution">
    <text evidence="3">The sequence shown here is derived from an EMBL/GenBank/DDBJ whole genome shotgun (WGS) entry which is preliminary data.</text>
</comment>
<dbReference type="PANTHER" id="PTHR37842">
    <property type="match status" value="1"/>
</dbReference>
<dbReference type="Pfam" id="PF17829">
    <property type="entry name" value="GH115_C"/>
    <property type="match status" value="1"/>
</dbReference>
<name>A0A3E3I4U6_9FIRM</name>
<dbReference type="Pfam" id="PF15979">
    <property type="entry name" value="Glyco_hydro_115"/>
    <property type="match status" value="1"/>
</dbReference>
<dbReference type="PANTHER" id="PTHR37842:SF2">
    <property type="entry name" value="GYLCOSYL HYDROLASE 115 C-TERMINAL DOMAIN-CONTAINING PROTEIN"/>
    <property type="match status" value="1"/>
</dbReference>
<protein>
    <recommendedName>
        <fullName evidence="2">Gylcosyl hydrolase 115 C-terminal domain-containing protein</fullName>
    </recommendedName>
</protein>
<accession>A0A3E3I4U6</accession>
<dbReference type="AlphaFoldDB" id="A0A3E3I4U6"/>